<name>A0A1I3XWX7_9GAMM</name>
<feature type="domain" description="Histidine kinase" evidence="6">
    <location>
        <begin position="297"/>
        <end position="387"/>
    </location>
</feature>
<dbReference type="Gene3D" id="1.20.5.1930">
    <property type="match status" value="1"/>
</dbReference>
<dbReference type="CDD" id="cd16917">
    <property type="entry name" value="HATPase_UhpB-NarQ-NarX-like"/>
    <property type="match status" value="1"/>
</dbReference>
<dbReference type="SUPFAM" id="SSF55874">
    <property type="entry name" value="ATPase domain of HSP90 chaperone/DNA topoisomerase II/histidine kinase"/>
    <property type="match status" value="1"/>
</dbReference>
<dbReference type="PANTHER" id="PTHR24421">
    <property type="entry name" value="NITRATE/NITRITE SENSOR PROTEIN NARX-RELATED"/>
    <property type="match status" value="1"/>
</dbReference>
<keyword evidence="8" id="KW-1185">Reference proteome</keyword>
<dbReference type="GO" id="GO:0004673">
    <property type="term" value="F:protein histidine kinase activity"/>
    <property type="evidence" value="ECO:0007669"/>
    <property type="project" value="UniProtKB-EC"/>
</dbReference>
<dbReference type="EMBL" id="FOSH01000007">
    <property type="protein sequence ID" value="SFK23779.1"/>
    <property type="molecule type" value="Genomic_DNA"/>
</dbReference>
<accession>A0A1I3XWX7</accession>
<evidence type="ECO:0000313" key="7">
    <source>
        <dbReference type="EMBL" id="SFK23779.1"/>
    </source>
</evidence>
<evidence type="ECO:0000256" key="1">
    <source>
        <dbReference type="ARBA" id="ARBA00000085"/>
    </source>
</evidence>
<evidence type="ECO:0000256" key="4">
    <source>
        <dbReference type="ARBA" id="ARBA00022777"/>
    </source>
</evidence>
<reference evidence="8" key="1">
    <citation type="submission" date="2016-10" db="EMBL/GenBank/DDBJ databases">
        <authorList>
            <person name="Varghese N."/>
            <person name="Submissions S."/>
        </authorList>
    </citation>
    <scope>NUCLEOTIDE SEQUENCE [LARGE SCALE GENOMIC DNA]</scope>
    <source>
        <strain evidence="8">DSM 11578</strain>
    </source>
</reference>
<dbReference type="EC" id="2.7.13.3" evidence="2"/>
<dbReference type="PROSITE" id="PS50109">
    <property type="entry name" value="HIS_KIN"/>
    <property type="match status" value="1"/>
</dbReference>
<dbReference type="GO" id="GO:0000160">
    <property type="term" value="P:phosphorelay signal transduction system"/>
    <property type="evidence" value="ECO:0007669"/>
    <property type="project" value="UniProtKB-KW"/>
</dbReference>
<dbReference type="RefSeq" id="WP_091712880.1">
    <property type="nucleotide sequence ID" value="NZ_FOSH01000007.1"/>
</dbReference>
<dbReference type="AlphaFoldDB" id="A0A1I3XWX7"/>
<dbReference type="SMART" id="SM00387">
    <property type="entry name" value="HATPase_c"/>
    <property type="match status" value="1"/>
</dbReference>
<evidence type="ECO:0000256" key="5">
    <source>
        <dbReference type="ARBA" id="ARBA00023012"/>
    </source>
</evidence>
<evidence type="ECO:0000256" key="2">
    <source>
        <dbReference type="ARBA" id="ARBA00012438"/>
    </source>
</evidence>
<keyword evidence="3" id="KW-0808">Transferase</keyword>
<keyword evidence="5" id="KW-0902">Two-component regulatory system</keyword>
<evidence type="ECO:0000259" key="6">
    <source>
        <dbReference type="PROSITE" id="PS50109"/>
    </source>
</evidence>
<proteinExistence type="predicted"/>
<dbReference type="STRING" id="45496.SAMN04488079_10711"/>
<dbReference type="InterPro" id="IPR005467">
    <property type="entry name" value="His_kinase_dom"/>
</dbReference>
<dbReference type="Proteomes" id="UP000198924">
    <property type="component" value="Unassembled WGS sequence"/>
</dbReference>
<dbReference type="OrthoDB" id="9811306at2"/>
<dbReference type="PANTHER" id="PTHR24421:SF10">
    <property type="entry name" value="NITRATE_NITRITE SENSOR PROTEIN NARQ"/>
    <property type="match status" value="1"/>
</dbReference>
<dbReference type="Pfam" id="PF02518">
    <property type="entry name" value="HATPase_c"/>
    <property type="match status" value="1"/>
</dbReference>
<sequence length="389" mass="43705">MLNIKLKSWIDGQSWFGETVRAVTKKKELPSVDFNDLAFKLATAENISETLPGVLKSLQWLINDLFPPAQHAELIILFSNPSTSETFMHHGLDKAPAAKLMQSLHHLFTVGKAPDASEMMVVDDLTIAPSRLFEHDNLTVWSLFLFHGAAPSAKQLKWKTASIETTLYKGLQAWYHNESKLKKALESERAMYAAELHDSLAQVLGYLRLKSLKLDKLCQQAEFSSLKPITEDLASYTQCAYHQTRELITSSRLTMQSDNLSQGVINSIKEFEHQSAIVFELDNRLPLNMLSPQQSMQMLYIVRESLSNIVRHSHATHARVVLLLKTSSLLQIHIEDNGTGINPEAARSDSFGLQIMKERADRIGATLMINNRPEGGTRVDLSLNLEANE</sequence>
<evidence type="ECO:0000256" key="3">
    <source>
        <dbReference type="ARBA" id="ARBA00022679"/>
    </source>
</evidence>
<dbReference type="InterPro" id="IPR036890">
    <property type="entry name" value="HATPase_C_sf"/>
</dbReference>
<dbReference type="InterPro" id="IPR003594">
    <property type="entry name" value="HATPase_dom"/>
</dbReference>
<gene>
    <name evidence="7" type="ORF">SAMN04488079_10711</name>
</gene>
<keyword evidence="4 7" id="KW-0418">Kinase</keyword>
<evidence type="ECO:0000313" key="8">
    <source>
        <dbReference type="Proteomes" id="UP000198924"/>
    </source>
</evidence>
<protein>
    <recommendedName>
        <fullName evidence="2">histidine kinase</fullName>
        <ecNumber evidence="2">2.7.13.3</ecNumber>
    </recommendedName>
</protein>
<dbReference type="InterPro" id="IPR050482">
    <property type="entry name" value="Sensor_HK_TwoCompSys"/>
</dbReference>
<comment type="catalytic activity">
    <reaction evidence="1">
        <text>ATP + protein L-histidine = ADP + protein N-phospho-L-histidine.</text>
        <dbReference type="EC" id="2.7.13.3"/>
    </reaction>
</comment>
<dbReference type="Gene3D" id="3.30.565.10">
    <property type="entry name" value="Histidine kinase-like ATPase, C-terminal domain"/>
    <property type="match status" value="1"/>
</dbReference>
<organism evidence="7 8">
    <name type="scientific">Methylophaga sulfidovorans</name>
    <dbReference type="NCBI Taxonomy" id="45496"/>
    <lineage>
        <taxon>Bacteria</taxon>
        <taxon>Pseudomonadati</taxon>
        <taxon>Pseudomonadota</taxon>
        <taxon>Gammaproteobacteria</taxon>
        <taxon>Thiotrichales</taxon>
        <taxon>Piscirickettsiaceae</taxon>
        <taxon>Methylophaga</taxon>
    </lineage>
</organism>